<comment type="caution">
    <text evidence="1">The sequence shown here is derived from an EMBL/GenBank/DDBJ whole genome shotgun (WGS) entry which is preliminary data.</text>
</comment>
<protein>
    <submittedName>
        <fullName evidence="1">Phage capsid protein</fullName>
    </submittedName>
</protein>
<name>A0A1U7NN22_9FIRM</name>
<sequence length="302" mass="32825">MFADEPQNSNIRVFSKEFKELMLAVFGVQAQFNDFFVGGKIDVVDGVRDSATAFSVKTSDIPVTIGTYNKGENVAFGTGTESTSRFGNRTEVIYKDTDVPYTAEWAFHEGVDRSTVNADFEQAIADRLDLQAQAVTEELNGKHAAFISKSASKTIEVSSITKDTVAALFSELSKYFTNVKAKGKRIAKVTPDVYNAIVDSGLTTTSKGSTVNIDDNEARKFKGFVITEVAEDYFGENEVVYAYIEGIAKAFTGINTTRTIEAQDFDGVALQGHGKSGEYIPEVNKKAVAKVKLTTTATPSSK</sequence>
<reference evidence="1 2" key="1">
    <citation type="submission" date="2016-11" db="EMBL/GenBank/DDBJ databases">
        <title>Description of two novel members of the family Erysipelotrichaceae: Ileibacterium lipovorans gen. nov., sp. nov. and Dubosiella newyorkensis, gen. nov., sp. nov.</title>
        <authorList>
            <person name="Cox L.M."/>
            <person name="Sohn J."/>
            <person name="Tyrrell K.L."/>
            <person name="Citron D.M."/>
            <person name="Lawson P.A."/>
            <person name="Patel N.B."/>
            <person name="Iizumi T."/>
            <person name="Perez-Perez G.I."/>
            <person name="Goldstein E.J."/>
            <person name="Blaser M.J."/>
        </authorList>
    </citation>
    <scope>NUCLEOTIDE SEQUENCE [LARGE SCALE GENOMIC DNA]</scope>
    <source>
        <strain evidence="1 2">NYU-BL-A4</strain>
    </source>
</reference>
<keyword evidence="2" id="KW-1185">Reference proteome</keyword>
<dbReference type="OrthoDB" id="1695687at2"/>
<accession>A0A1U7NN22</accession>
<evidence type="ECO:0000313" key="2">
    <source>
        <dbReference type="Proteomes" id="UP000186705"/>
    </source>
</evidence>
<proteinExistence type="predicted"/>
<dbReference type="EMBL" id="MPKA01000062">
    <property type="protein sequence ID" value="OLU46687.1"/>
    <property type="molecule type" value="Genomic_DNA"/>
</dbReference>
<dbReference type="Proteomes" id="UP000186705">
    <property type="component" value="Unassembled WGS sequence"/>
</dbReference>
<dbReference type="AlphaFoldDB" id="A0A1U7NN22"/>
<dbReference type="STRING" id="1862672.BO225_05305"/>
<organism evidence="1 2">
    <name type="scientific">Dubosiella newyorkensis</name>
    <dbReference type="NCBI Taxonomy" id="1862672"/>
    <lineage>
        <taxon>Bacteria</taxon>
        <taxon>Bacillati</taxon>
        <taxon>Bacillota</taxon>
        <taxon>Erysipelotrichia</taxon>
        <taxon>Erysipelotrichales</taxon>
        <taxon>Erysipelotrichaceae</taxon>
        <taxon>Dubosiella</taxon>
    </lineage>
</organism>
<evidence type="ECO:0000313" key="1">
    <source>
        <dbReference type="EMBL" id="OLU46687.1"/>
    </source>
</evidence>
<gene>
    <name evidence="1" type="ORF">BO225_05305</name>
</gene>